<sequence length="377" mass="44200">MIMGYLAFVLLCASLYVFASLTKSKGFEKLDIIRDINKKYVQQGERFDINLIIENKKWLPISFLQITEKFDDGIELVDSKNSEDRENQYKSSLSVLWYQRIRKRYRASINKRGVFYFRSMNVSLGDLLGFSYDQKQINDVREIVVYPRIKSYYKLTVNDKSIMGETIVKRWIYDDPLYIKGIREYNINDRMKDIHWKSSLKMNKLMVKEYDFTAEREIIIIINTQFGVPFYSFVDEELIERSIDAALSIVVDAKNVGIAVGLWTNTQIVSYFHDFKDEVQASGNNYKHILELLARMDSNCKIEFSQYILEKEKSFNKNTVYVIVTAYLNEKDIGMIYQLRHKGCNFKILDTSLNGTVPYIKGIDKVRYSVEGNVNES</sequence>
<name>A0A1V4IHM8_9CLOT</name>
<feature type="domain" description="DUF58" evidence="1">
    <location>
        <begin position="182"/>
        <end position="348"/>
    </location>
</feature>
<dbReference type="OrthoDB" id="9789943at2"/>
<dbReference type="Proteomes" id="UP000190080">
    <property type="component" value="Unassembled WGS sequence"/>
</dbReference>
<evidence type="ECO:0000313" key="2">
    <source>
        <dbReference type="EMBL" id="OPJ59324.1"/>
    </source>
</evidence>
<reference evidence="2 3" key="1">
    <citation type="submission" date="2017-03" db="EMBL/GenBank/DDBJ databases">
        <title>Genome sequence of Clostridium oryzae DSM 28571.</title>
        <authorList>
            <person name="Poehlein A."/>
            <person name="Daniel R."/>
        </authorList>
    </citation>
    <scope>NUCLEOTIDE SEQUENCE [LARGE SCALE GENOMIC DNA]</scope>
    <source>
        <strain evidence="2 3">DSM 28571</strain>
    </source>
</reference>
<protein>
    <recommendedName>
        <fullName evidence="1">DUF58 domain-containing protein</fullName>
    </recommendedName>
</protein>
<gene>
    <name evidence="2" type="ORF">CLORY_33330</name>
</gene>
<accession>A0A1V4IHM8</accession>
<dbReference type="InterPro" id="IPR002881">
    <property type="entry name" value="DUF58"/>
</dbReference>
<keyword evidence="3" id="KW-1185">Reference proteome</keyword>
<evidence type="ECO:0000259" key="1">
    <source>
        <dbReference type="Pfam" id="PF01882"/>
    </source>
</evidence>
<comment type="caution">
    <text evidence="2">The sequence shown here is derived from an EMBL/GenBank/DDBJ whole genome shotgun (WGS) entry which is preliminary data.</text>
</comment>
<dbReference type="EMBL" id="MZGV01000046">
    <property type="protein sequence ID" value="OPJ59324.1"/>
    <property type="molecule type" value="Genomic_DNA"/>
</dbReference>
<organism evidence="2 3">
    <name type="scientific">Clostridium oryzae</name>
    <dbReference type="NCBI Taxonomy" id="1450648"/>
    <lineage>
        <taxon>Bacteria</taxon>
        <taxon>Bacillati</taxon>
        <taxon>Bacillota</taxon>
        <taxon>Clostridia</taxon>
        <taxon>Eubacteriales</taxon>
        <taxon>Clostridiaceae</taxon>
        <taxon>Clostridium</taxon>
    </lineage>
</organism>
<proteinExistence type="predicted"/>
<dbReference type="RefSeq" id="WP_079426564.1">
    <property type="nucleotide sequence ID" value="NZ_MZGV01000046.1"/>
</dbReference>
<dbReference type="STRING" id="1450648.CLORY_33330"/>
<dbReference type="AlphaFoldDB" id="A0A1V4IHM8"/>
<dbReference type="PANTHER" id="PTHR34351:SF2">
    <property type="entry name" value="DUF58 DOMAIN-CONTAINING PROTEIN"/>
    <property type="match status" value="1"/>
</dbReference>
<dbReference type="Pfam" id="PF01882">
    <property type="entry name" value="DUF58"/>
    <property type="match status" value="1"/>
</dbReference>
<dbReference type="PANTHER" id="PTHR34351">
    <property type="entry name" value="SLR1927 PROTEIN-RELATED"/>
    <property type="match status" value="1"/>
</dbReference>
<evidence type="ECO:0000313" key="3">
    <source>
        <dbReference type="Proteomes" id="UP000190080"/>
    </source>
</evidence>